<dbReference type="EMBL" id="ABCS01000018">
    <property type="protein sequence ID" value="EDM79536.1"/>
    <property type="molecule type" value="Genomic_DNA"/>
</dbReference>
<gene>
    <name evidence="2" type="ORF">PPSIR1_20949</name>
</gene>
<dbReference type="AlphaFoldDB" id="A6G3C9"/>
<evidence type="ECO:0000313" key="3">
    <source>
        <dbReference type="Proteomes" id="UP000005801"/>
    </source>
</evidence>
<organism evidence="2 3">
    <name type="scientific">Plesiocystis pacifica SIR-1</name>
    <dbReference type="NCBI Taxonomy" id="391625"/>
    <lineage>
        <taxon>Bacteria</taxon>
        <taxon>Pseudomonadati</taxon>
        <taxon>Myxococcota</taxon>
        <taxon>Polyangia</taxon>
        <taxon>Nannocystales</taxon>
        <taxon>Nannocystaceae</taxon>
        <taxon>Plesiocystis</taxon>
    </lineage>
</organism>
<dbReference type="Proteomes" id="UP000005801">
    <property type="component" value="Unassembled WGS sequence"/>
</dbReference>
<reference evidence="2 3" key="1">
    <citation type="submission" date="2007-06" db="EMBL/GenBank/DDBJ databases">
        <authorList>
            <person name="Shimkets L."/>
            <person name="Ferriera S."/>
            <person name="Johnson J."/>
            <person name="Kravitz S."/>
            <person name="Beeson K."/>
            <person name="Sutton G."/>
            <person name="Rogers Y.-H."/>
            <person name="Friedman R."/>
            <person name="Frazier M."/>
            <person name="Venter J.C."/>
        </authorList>
    </citation>
    <scope>NUCLEOTIDE SEQUENCE [LARGE SCALE GENOMIC DNA]</scope>
    <source>
        <strain evidence="2 3">SIR-1</strain>
    </source>
</reference>
<feature type="region of interest" description="Disordered" evidence="1">
    <location>
        <begin position="1"/>
        <end position="21"/>
    </location>
</feature>
<comment type="caution">
    <text evidence="2">The sequence shown here is derived from an EMBL/GenBank/DDBJ whole genome shotgun (WGS) entry which is preliminary data.</text>
</comment>
<evidence type="ECO:0000313" key="2">
    <source>
        <dbReference type="EMBL" id="EDM79536.1"/>
    </source>
</evidence>
<proteinExistence type="predicted"/>
<name>A6G3C9_9BACT</name>
<evidence type="ECO:0000256" key="1">
    <source>
        <dbReference type="SAM" id="MobiDB-lite"/>
    </source>
</evidence>
<keyword evidence="3" id="KW-1185">Reference proteome</keyword>
<protein>
    <submittedName>
        <fullName evidence="2">Uncharacterized protein</fullName>
    </submittedName>
</protein>
<sequence length="145" mass="15998">MDPITMKRSKPGRPLSASGLPRPFVGCQTTYVLRRARGYGPVHEPLDLAIAGGEEILSIPVDRRSPSSMIRRPPPRVVVFDPIDEFHAFSDERQQHATVEFPPAPLGHVEQLEGHGDAPWSSKPALAFFLVSAYMISRSIFLVLG</sequence>
<accession>A6G3C9</accession>